<dbReference type="GO" id="GO:0000160">
    <property type="term" value="P:phosphorelay signal transduction system"/>
    <property type="evidence" value="ECO:0007669"/>
    <property type="project" value="InterPro"/>
</dbReference>
<protein>
    <recommendedName>
        <fullName evidence="3">Response regulatory domain-containing protein</fullName>
    </recommendedName>
</protein>
<dbReference type="InterPro" id="IPR011006">
    <property type="entry name" value="CheY-like_superfamily"/>
</dbReference>
<dbReference type="InterPro" id="IPR001789">
    <property type="entry name" value="Sig_transdc_resp-reg_receiver"/>
</dbReference>
<organism evidence="4 5">
    <name type="scientific">Piptocephalis cylindrospora</name>
    <dbReference type="NCBI Taxonomy" id="1907219"/>
    <lineage>
        <taxon>Eukaryota</taxon>
        <taxon>Fungi</taxon>
        <taxon>Fungi incertae sedis</taxon>
        <taxon>Zoopagomycota</taxon>
        <taxon>Zoopagomycotina</taxon>
        <taxon>Zoopagomycetes</taxon>
        <taxon>Zoopagales</taxon>
        <taxon>Piptocephalidaceae</taxon>
        <taxon>Piptocephalis</taxon>
    </lineage>
</organism>
<feature type="domain" description="Response regulatory" evidence="3">
    <location>
        <begin position="1"/>
        <end position="93"/>
    </location>
</feature>
<dbReference type="PROSITE" id="PS50110">
    <property type="entry name" value="RESPONSE_REGULATORY"/>
    <property type="match status" value="1"/>
</dbReference>
<feature type="compositionally biased region" description="Low complexity" evidence="2">
    <location>
        <begin position="17"/>
        <end position="30"/>
    </location>
</feature>
<sequence length="146" mass="16222">MADDAVANALAIIQAPSASSPSPNEQSPPSMAFPIASAPGGSSSGMDCPVIIVALTASSLKADREKALRAGCNDFLTKPMSLAWLERKMIEWGCMQALIDFEGWRRWRRDNPDESEEELAERRKEERRRAQAEFLTRMKKPTVLKE</sequence>
<evidence type="ECO:0000256" key="1">
    <source>
        <dbReference type="PROSITE-ProRule" id="PRU00169"/>
    </source>
</evidence>
<feature type="region of interest" description="Disordered" evidence="2">
    <location>
        <begin position="17"/>
        <end position="43"/>
    </location>
</feature>
<dbReference type="EMBL" id="KZ988604">
    <property type="protein sequence ID" value="RKP11874.1"/>
    <property type="molecule type" value="Genomic_DNA"/>
</dbReference>
<evidence type="ECO:0000256" key="2">
    <source>
        <dbReference type="SAM" id="MobiDB-lite"/>
    </source>
</evidence>
<proteinExistence type="predicted"/>
<evidence type="ECO:0000313" key="4">
    <source>
        <dbReference type="EMBL" id="RKP11874.1"/>
    </source>
</evidence>
<name>A0A4P9XZR0_9FUNG</name>
<reference evidence="5" key="1">
    <citation type="journal article" date="2018" name="Nat. Microbiol.">
        <title>Leveraging single-cell genomics to expand the fungal tree of life.</title>
        <authorList>
            <person name="Ahrendt S.R."/>
            <person name="Quandt C.A."/>
            <person name="Ciobanu D."/>
            <person name="Clum A."/>
            <person name="Salamov A."/>
            <person name="Andreopoulos B."/>
            <person name="Cheng J.F."/>
            <person name="Woyke T."/>
            <person name="Pelin A."/>
            <person name="Henrissat B."/>
            <person name="Reynolds N.K."/>
            <person name="Benny G.L."/>
            <person name="Smith M.E."/>
            <person name="James T.Y."/>
            <person name="Grigoriev I.V."/>
        </authorList>
    </citation>
    <scope>NUCLEOTIDE SEQUENCE [LARGE SCALE GENOMIC DNA]</scope>
</reference>
<comment type="caution">
    <text evidence="1">Lacks conserved residue(s) required for the propagation of feature annotation.</text>
</comment>
<evidence type="ECO:0000313" key="5">
    <source>
        <dbReference type="Proteomes" id="UP000267251"/>
    </source>
</evidence>
<evidence type="ECO:0000259" key="3">
    <source>
        <dbReference type="PROSITE" id="PS50110"/>
    </source>
</evidence>
<dbReference type="Gene3D" id="3.40.50.2300">
    <property type="match status" value="1"/>
</dbReference>
<accession>A0A4P9XZR0</accession>
<keyword evidence="5" id="KW-1185">Reference proteome</keyword>
<dbReference type="SUPFAM" id="SSF52172">
    <property type="entry name" value="CheY-like"/>
    <property type="match status" value="1"/>
</dbReference>
<gene>
    <name evidence="4" type="ORF">BJ684DRAFT_17585</name>
</gene>
<dbReference type="AlphaFoldDB" id="A0A4P9XZR0"/>
<dbReference type="OrthoDB" id="60033at2759"/>
<dbReference type="Proteomes" id="UP000267251">
    <property type="component" value="Unassembled WGS sequence"/>
</dbReference>